<proteinExistence type="predicted"/>
<accession>A0A9D9HR96</accession>
<protein>
    <recommendedName>
        <fullName evidence="4">Outer membrane protein beta-barrel domain-containing protein</fullName>
    </recommendedName>
</protein>
<comment type="caution">
    <text evidence="2">The sequence shown here is derived from an EMBL/GenBank/DDBJ whole genome shotgun (WGS) entry which is preliminary data.</text>
</comment>
<reference evidence="2" key="2">
    <citation type="journal article" date="2021" name="PeerJ">
        <title>Extensive microbial diversity within the chicken gut microbiome revealed by metagenomics and culture.</title>
        <authorList>
            <person name="Gilroy R."/>
            <person name="Ravi A."/>
            <person name="Getino M."/>
            <person name="Pursley I."/>
            <person name="Horton D.L."/>
            <person name="Alikhan N.F."/>
            <person name="Baker D."/>
            <person name="Gharbi K."/>
            <person name="Hall N."/>
            <person name="Watson M."/>
            <person name="Adriaenssens E.M."/>
            <person name="Foster-Nyarko E."/>
            <person name="Jarju S."/>
            <person name="Secka A."/>
            <person name="Antonio M."/>
            <person name="Oren A."/>
            <person name="Chaudhuri R.R."/>
            <person name="La Ragione R."/>
            <person name="Hildebrand F."/>
            <person name="Pallen M.J."/>
        </authorList>
    </citation>
    <scope>NUCLEOTIDE SEQUENCE</scope>
    <source>
        <strain evidence="2">G3-3990</strain>
    </source>
</reference>
<feature type="signal peptide" evidence="1">
    <location>
        <begin position="1"/>
        <end position="19"/>
    </location>
</feature>
<evidence type="ECO:0000313" key="3">
    <source>
        <dbReference type="Proteomes" id="UP000823641"/>
    </source>
</evidence>
<dbReference type="AlphaFoldDB" id="A0A9D9HR96"/>
<organism evidence="2 3">
    <name type="scientific">Candidatus Gallipaludibacter merdavium</name>
    <dbReference type="NCBI Taxonomy" id="2840839"/>
    <lineage>
        <taxon>Bacteria</taxon>
        <taxon>Pseudomonadati</taxon>
        <taxon>Bacteroidota</taxon>
        <taxon>Bacteroidia</taxon>
        <taxon>Bacteroidales</taxon>
        <taxon>Candidatus Gallipaludibacter</taxon>
    </lineage>
</organism>
<evidence type="ECO:0000313" key="2">
    <source>
        <dbReference type="EMBL" id="MBO8458782.1"/>
    </source>
</evidence>
<feature type="chain" id="PRO_5038498123" description="Outer membrane protein beta-barrel domain-containing protein" evidence="1">
    <location>
        <begin position="20"/>
        <end position="212"/>
    </location>
</feature>
<evidence type="ECO:0000256" key="1">
    <source>
        <dbReference type="SAM" id="SignalP"/>
    </source>
</evidence>
<keyword evidence="1" id="KW-0732">Signal</keyword>
<name>A0A9D9HR96_9BACT</name>
<dbReference type="Proteomes" id="UP000823641">
    <property type="component" value="Unassembled WGS sequence"/>
</dbReference>
<sequence>MKRTFTLLLLALAFLSVSAETKERALENRHEVRLGVGDHIFIPWSDAYMGKELDYKWTTQNIFLEYTYQVCPWLGIGLQYNMRGCGINTFLTGFPEEEKLTGEYEQYSSWNFDIMPVLRFTYYRSEWISLYASLASGFAVNYECKQTDDVTDYRTTTLGYNIYGSPFGIAVGKEHWFGTFEIGQLFAAAVPSERFIFALLERNLNLSVAYRF</sequence>
<dbReference type="EMBL" id="JADIMG010000003">
    <property type="protein sequence ID" value="MBO8458782.1"/>
    <property type="molecule type" value="Genomic_DNA"/>
</dbReference>
<gene>
    <name evidence="2" type="ORF">IAA73_00390</name>
</gene>
<reference evidence="2" key="1">
    <citation type="submission" date="2020-10" db="EMBL/GenBank/DDBJ databases">
        <authorList>
            <person name="Gilroy R."/>
        </authorList>
    </citation>
    <scope>NUCLEOTIDE SEQUENCE</scope>
    <source>
        <strain evidence="2">G3-3990</strain>
    </source>
</reference>
<evidence type="ECO:0008006" key="4">
    <source>
        <dbReference type="Google" id="ProtNLM"/>
    </source>
</evidence>